<keyword evidence="10" id="KW-0902">Two-component regulatory system</keyword>
<keyword evidence="17" id="KW-0808">Transferase</keyword>
<dbReference type="PROSITE" id="PS50110">
    <property type="entry name" value="RESPONSE_REGULATORY"/>
    <property type="match status" value="2"/>
</dbReference>
<keyword evidence="6" id="KW-0812">Transmembrane</keyword>
<evidence type="ECO:0000256" key="10">
    <source>
        <dbReference type="ARBA" id="ARBA00023012"/>
    </source>
</evidence>
<dbReference type="GO" id="GO:0000155">
    <property type="term" value="F:phosphorelay sensor kinase activity"/>
    <property type="evidence" value="ECO:0007669"/>
    <property type="project" value="InterPro"/>
</dbReference>
<dbReference type="Gene3D" id="1.20.120.160">
    <property type="entry name" value="HPT domain"/>
    <property type="match status" value="1"/>
</dbReference>
<dbReference type="InterPro" id="IPR001638">
    <property type="entry name" value="Solute-binding_3/MltF_N"/>
</dbReference>
<dbReference type="CDD" id="cd00088">
    <property type="entry name" value="HPT"/>
    <property type="match status" value="1"/>
</dbReference>
<evidence type="ECO:0000256" key="1">
    <source>
        <dbReference type="ARBA" id="ARBA00000085"/>
    </source>
</evidence>
<dbReference type="SMART" id="SM00448">
    <property type="entry name" value="REC"/>
    <property type="match status" value="2"/>
</dbReference>
<name>A0A1S7LHH8_MAGMO</name>
<dbReference type="CDD" id="cd17546">
    <property type="entry name" value="REC_hyHK_CKI1_RcsC-like"/>
    <property type="match status" value="2"/>
</dbReference>
<evidence type="ECO:0000256" key="7">
    <source>
        <dbReference type="ARBA" id="ARBA00022741"/>
    </source>
</evidence>
<dbReference type="InterPro" id="IPR036641">
    <property type="entry name" value="HPT_dom_sf"/>
</dbReference>
<evidence type="ECO:0000259" key="16">
    <source>
        <dbReference type="PROSITE" id="PS50894"/>
    </source>
</evidence>
<dbReference type="Pfam" id="PF01627">
    <property type="entry name" value="Hpt"/>
    <property type="match status" value="1"/>
</dbReference>
<evidence type="ECO:0000256" key="8">
    <source>
        <dbReference type="ARBA" id="ARBA00022840"/>
    </source>
</evidence>
<dbReference type="SUPFAM" id="SSF53850">
    <property type="entry name" value="Periplasmic binding protein-like II"/>
    <property type="match status" value="3"/>
</dbReference>
<proteinExistence type="predicted"/>
<feature type="domain" description="Response regulatory" evidence="15">
    <location>
        <begin position="1275"/>
        <end position="1389"/>
    </location>
</feature>
<dbReference type="GO" id="GO:0005524">
    <property type="term" value="F:ATP binding"/>
    <property type="evidence" value="ECO:0007669"/>
    <property type="project" value="UniProtKB-KW"/>
</dbReference>
<evidence type="ECO:0000313" key="17">
    <source>
        <dbReference type="EMBL" id="CRH05988.1"/>
    </source>
</evidence>
<evidence type="ECO:0000259" key="15">
    <source>
        <dbReference type="PROSITE" id="PS50110"/>
    </source>
</evidence>
<keyword evidence="9" id="KW-1133">Transmembrane helix</keyword>
<accession>A0A1S7LHH8</accession>
<dbReference type="EC" id="2.7.13.3" evidence="3"/>
<keyword evidence="7" id="KW-0547">Nucleotide-binding</keyword>
<dbReference type="InterPro" id="IPR011006">
    <property type="entry name" value="CheY-like_superfamily"/>
</dbReference>
<dbReference type="InterPro" id="IPR003594">
    <property type="entry name" value="HATPase_dom"/>
</dbReference>
<dbReference type="InterPro" id="IPR036097">
    <property type="entry name" value="HisK_dim/P_sf"/>
</dbReference>
<dbReference type="SUPFAM" id="SSF52172">
    <property type="entry name" value="CheY-like"/>
    <property type="match status" value="2"/>
</dbReference>
<dbReference type="SUPFAM" id="SSF47226">
    <property type="entry name" value="Histidine-containing phosphotransfer domain, HPT domain"/>
    <property type="match status" value="1"/>
</dbReference>
<dbReference type="Pfam" id="PF00497">
    <property type="entry name" value="SBP_bac_3"/>
    <property type="match status" value="2"/>
</dbReference>
<protein>
    <recommendedName>
        <fullName evidence="3">histidine kinase</fullName>
        <ecNumber evidence="3">2.7.13.3</ecNumber>
    </recommendedName>
</protein>
<dbReference type="CDD" id="cd01007">
    <property type="entry name" value="PBP2_BvgS_HisK_like"/>
    <property type="match status" value="2"/>
</dbReference>
<evidence type="ECO:0000256" key="5">
    <source>
        <dbReference type="ARBA" id="ARBA00022553"/>
    </source>
</evidence>
<evidence type="ECO:0000256" key="12">
    <source>
        <dbReference type="PROSITE-ProRule" id="PRU00110"/>
    </source>
</evidence>
<dbReference type="SMART" id="SM00387">
    <property type="entry name" value="HATPase_c"/>
    <property type="match status" value="1"/>
</dbReference>
<reference evidence="17" key="1">
    <citation type="submission" date="2015-04" db="EMBL/GenBank/DDBJ databases">
        <authorList>
            <person name="Syromyatnikov M.Y."/>
            <person name="Popov V.N."/>
        </authorList>
    </citation>
    <scope>NUCLEOTIDE SEQUENCE</scope>
    <source>
        <strain evidence="17">MO-1</strain>
    </source>
</reference>
<dbReference type="Pfam" id="PF09084">
    <property type="entry name" value="NMT1"/>
    <property type="match status" value="1"/>
</dbReference>
<gene>
    <name evidence="17" type="ORF">MAGMO_1811</name>
</gene>
<dbReference type="InterPro" id="IPR003661">
    <property type="entry name" value="HisK_dim/P_dom"/>
</dbReference>
<keyword evidence="17" id="KW-0418">Kinase</keyword>
<feature type="modified residue" description="Phosphohistidine" evidence="12">
    <location>
        <position position="1463"/>
    </location>
</feature>
<evidence type="ECO:0000256" key="9">
    <source>
        <dbReference type="ARBA" id="ARBA00022989"/>
    </source>
</evidence>
<keyword evidence="8" id="KW-0067">ATP-binding</keyword>
<dbReference type="PANTHER" id="PTHR45339">
    <property type="entry name" value="HYBRID SIGNAL TRANSDUCTION HISTIDINE KINASE J"/>
    <property type="match status" value="1"/>
</dbReference>
<feature type="domain" description="Response regulatory" evidence="15">
    <location>
        <begin position="1139"/>
        <end position="1255"/>
    </location>
</feature>
<dbReference type="InterPro" id="IPR036890">
    <property type="entry name" value="HATPase_C_sf"/>
</dbReference>
<dbReference type="SUPFAM" id="SSF55874">
    <property type="entry name" value="ATPase domain of HSP90 chaperone/DNA topoisomerase II/histidine kinase"/>
    <property type="match status" value="1"/>
</dbReference>
<comment type="subcellular location">
    <subcellularLocation>
        <location evidence="2">Cell membrane</location>
        <topology evidence="2">Multi-pass membrane protein</topology>
    </subcellularLocation>
</comment>
<evidence type="ECO:0000259" key="14">
    <source>
        <dbReference type="PROSITE" id="PS50109"/>
    </source>
</evidence>
<dbReference type="PANTHER" id="PTHR45339:SF1">
    <property type="entry name" value="HYBRID SIGNAL TRANSDUCTION HISTIDINE KINASE J"/>
    <property type="match status" value="1"/>
</dbReference>
<evidence type="ECO:0000256" key="2">
    <source>
        <dbReference type="ARBA" id="ARBA00004651"/>
    </source>
</evidence>
<dbReference type="Gene3D" id="3.40.190.10">
    <property type="entry name" value="Periplasmic binding protein-like II"/>
    <property type="match status" value="6"/>
</dbReference>
<keyword evidence="5 13" id="KW-0597">Phosphoprotein</keyword>
<keyword evidence="11" id="KW-0472">Membrane</keyword>
<dbReference type="CDD" id="cd16922">
    <property type="entry name" value="HATPase_EvgS-ArcB-TorS-like"/>
    <property type="match status" value="1"/>
</dbReference>
<sequence length="1610" mass="181739">MATHVRALQTASIWGRLFRLTAVVVLLTFWSVPNCSPLYAQTKADAKTTRISLQLNWKHQFEFAGFYAAIAKGFYAKHGLAVTLKDFDPSIDLIQTALSGQADLVLGNSEVIRARLQGKPLTVMANYFKRQPLVLLTQPNIENLAQLKGKRLMILDKDLKTPMIRRALAQAGLVPGENLSIHPHTFDAKPFVDGNVQAMSAFISNEPYYLKKQKVPFNVLRLDNHSQGLGDLYLFTSEAFAAQHPKQISAFQQASVEGWNYALNNPEEMINLILQRYSQRKSREALRYEAEQTKQLMLPNAFPLGVILKERIQHAAELLKAHNPNLDLNQLDAFIFNKKKRINRLNLSQKERAWINKNRQIIRIGVAHNWTPYSFVDSQQRLHGFDSGYIQLLNETLRSTGLQVELVAGPWQEVLKRAKNRELDGVMNSAPREERRAFFQFTQPYFQVLQGAVVRADSPIKLQKMSDLKTLRIGAIKNILATKKHLDAVGDLNVIYAKDATTVTNMLLENQVDVIYGSIQAFFHVLKDSASLVRVGFLPRSSRSPSVISVRKDWPELVTILDKAIAKVPVEKYNATYRHWFQLLPPSKSARTLLSDEEQQWIEKNPIVRVAFDSDWPPVETLNDKGQHVGLSRDLLDTIGAKIGIKFQSIQQNSWAQSVQKVRHGELDMFSAIAPTPQRQTWLDFTPVYLSLPIVIVTRRDTPFIHGLEPLNGKKVSVVDDYASDDFLSAHHTEIQRMEANSLTQALNMVRRGEAKAFVGSLGAARAVMTREQMDDLVVSGPTPYEYQISLGTPKTNPMLHSILSKGLASLDDATLHAIKNRWLSLVVEKQVDYQLITFIVCITLLVLTVIIYWNRQLTSLNHRLQASTEAMQRAKQVAEEANQAKTDFIANMSHELRTPLNAILGFSEILQRMPHPPATTTEPVQIIYRSSQHLLNLINGVLEMAKVEHGRLVKEEVDFDFVLFMEDITALIRGQCTLKELTFEEQYDVSLPRYLRTDAPKLRQVLINVLANAVKYTDHGTVRLSVQALPTESDDIHRFQFDIYDSGIGMEQAEASTIFEPYQRVGDTTRTKGTGLGLAISRQIMNLLDGQIRVESRPSQGSHFSISLQMVTALEPLSLSQEPHRTIIGITQADRQQRILIAEDDRLNQKLLLHHLESIGFTVRVVSNGAAAVEMVTQWQPHFIWMDWHMPVMNGLQATRAIRAMELPHDPIIVCLTASAFKEERTAILEAGCDHFLIKPYRAHQIYDMLRNTLNVTYLYETAESEQVMQGALSILVVEDSWISQQLTLDLLQQLSMKPIMVTTAQAAREWTEKQPFDLILMDLDLPDGDGIEVSQQILTRDRHAQILAVSSRDQAQGEPPCLQAGMLGYIQKPLTWEKLSPYLQNHLPHIIEASRPNRESPAAYALPEAVEGLDSSYGLAQMEGNRELYAKLLYRFVDEHLHSPVVDKVAKTVAEQKRYVHTLKGAASSIGALEIAALAGRLEIKILEEQSQETLGPLFQSLAQQIKQLSQELSPWYEEIAQQLTQPDKQAGGGDELTLNDILTAMQNYLKEADLSVNSYFQSHKSLLEKHVDQTLIQTLQAQLHSFDFQDASVTLETIMQQSSTSSN</sequence>
<dbReference type="EMBL" id="LO017727">
    <property type="protein sequence ID" value="CRH05988.1"/>
    <property type="molecule type" value="Genomic_DNA"/>
</dbReference>
<feature type="modified residue" description="4-aspartylphosphate" evidence="13">
    <location>
        <position position="1324"/>
    </location>
</feature>
<feature type="domain" description="Histidine kinase" evidence="14">
    <location>
        <begin position="892"/>
        <end position="1113"/>
    </location>
</feature>
<comment type="catalytic activity">
    <reaction evidence="1">
        <text>ATP + protein L-histidine = ADP + protein N-phospho-L-histidine.</text>
        <dbReference type="EC" id="2.7.13.3"/>
    </reaction>
</comment>
<dbReference type="Gene3D" id="3.40.50.2300">
    <property type="match status" value="2"/>
</dbReference>
<evidence type="ECO:0000256" key="6">
    <source>
        <dbReference type="ARBA" id="ARBA00022692"/>
    </source>
</evidence>
<keyword evidence="4" id="KW-1003">Cell membrane</keyword>
<dbReference type="PRINTS" id="PR00344">
    <property type="entry name" value="BCTRLSENSOR"/>
</dbReference>
<dbReference type="Pfam" id="PF00072">
    <property type="entry name" value="Response_reg"/>
    <property type="match status" value="2"/>
</dbReference>
<evidence type="ECO:0000256" key="4">
    <source>
        <dbReference type="ARBA" id="ARBA00022475"/>
    </source>
</evidence>
<dbReference type="SMART" id="SM00062">
    <property type="entry name" value="PBPb"/>
    <property type="match status" value="2"/>
</dbReference>
<evidence type="ECO:0000256" key="3">
    <source>
        <dbReference type="ARBA" id="ARBA00012438"/>
    </source>
</evidence>
<evidence type="ECO:0000256" key="11">
    <source>
        <dbReference type="ARBA" id="ARBA00023136"/>
    </source>
</evidence>
<feature type="domain" description="HPt" evidence="16">
    <location>
        <begin position="1424"/>
        <end position="1518"/>
    </location>
</feature>
<organism evidence="17">
    <name type="scientific">Magnetococcus massalia (strain MO-1)</name>
    <dbReference type="NCBI Taxonomy" id="451514"/>
    <lineage>
        <taxon>Bacteria</taxon>
        <taxon>Pseudomonadati</taxon>
        <taxon>Pseudomonadota</taxon>
        <taxon>Magnetococcia</taxon>
        <taxon>Magnetococcales</taxon>
        <taxon>Magnetococcaceae</taxon>
        <taxon>Magnetococcus</taxon>
    </lineage>
</organism>
<dbReference type="GO" id="GO:0005886">
    <property type="term" value="C:plasma membrane"/>
    <property type="evidence" value="ECO:0007669"/>
    <property type="project" value="UniProtKB-SubCell"/>
</dbReference>
<dbReference type="InterPro" id="IPR008207">
    <property type="entry name" value="Sig_transdc_His_kin_Hpt_dom"/>
</dbReference>
<dbReference type="Pfam" id="PF00512">
    <property type="entry name" value="HisKA"/>
    <property type="match status" value="1"/>
</dbReference>
<dbReference type="Pfam" id="PF02518">
    <property type="entry name" value="HATPase_c"/>
    <property type="match status" value="1"/>
</dbReference>
<dbReference type="PROSITE" id="PS50894">
    <property type="entry name" value="HPT"/>
    <property type="match status" value="1"/>
</dbReference>
<dbReference type="InterPro" id="IPR004358">
    <property type="entry name" value="Sig_transdc_His_kin-like_C"/>
</dbReference>
<dbReference type="InterPro" id="IPR015168">
    <property type="entry name" value="SsuA/THI5"/>
</dbReference>
<dbReference type="CDD" id="cd00082">
    <property type="entry name" value="HisKA"/>
    <property type="match status" value="1"/>
</dbReference>
<dbReference type="SUPFAM" id="SSF47384">
    <property type="entry name" value="Homodimeric domain of signal transducing histidine kinase"/>
    <property type="match status" value="1"/>
</dbReference>
<evidence type="ECO:0000256" key="13">
    <source>
        <dbReference type="PROSITE-ProRule" id="PRU00169"/>
    </source>
</evidence>
<dbReference type="SMART" id="SM00388">
    <property type="entry name" value="HisKA"/>
    <property type="match status" value="1"/>
</dbReference>
<dbReference type="InterPro" id="IPR001789">
    <property type="entry name" value="Sig_transdc_resp-reg_receiver"/>
</dbReference>
<dbReference type="InterPro" id="IPR005467">
    <property type="entry name" value="His_kinase_dom"/>
</dbReference>
<dbReference type="Gene3D" id="1.10.287.130">
    <property type="match status" value="1"/>
</dbReference>
<dbReference type="Gene3D" id="3.30.565.10">
    <property type="entry name" value="Histidine kinase-like ATPase, C-terminal domain"/>
    <property type="match status" value="1"/>
</dbReference>
<dbReference type="PROSITE" id="PS50109">
    <property type="entry name" value="HIS_KIN"/>
    <property type="match status" value="1"/>
</dbReference>
<feature type="modified residue" description="4-aspartylphosphate" evidence="13">
    <location>
        <position position="1188"/>
    </location>
</feature>